<dbReference type="EMBL" id="GECZ01018779">
    <property type="protein sequence ID" value="JAS50990.1"/>
    <property type="molecule type" value="Transcribed_RNA"/>
</dbReference>
<keyword evidence="1" id="KW-0732">Signal</keyword>
<dbReference type="AlphaFoldDB" id="A0A1B6FLD7"/>
<name>A0A1B6FLD7_9HEMI</name>
<proteinExistence type="predicted"/>
<reference evidence="2" key="1">
    <citation type="submission" date="2015-11" db="EMBL/GenBank/DDBJ databases">
        <title>De novo transcriptome assembly of four potential Pierce s Disease insect vectors from Arizona vineyards.</title>
        <authorList>
            <person name="Tassone E.E."/>
        </authorList>
    </citation>
    <scope>NUCLEOTIDE SEQUENCE</scope>
</reference>
<evidence type="ECO:0000313" key="2">
    <source>
        <dbReference type="EMBL" id="JAS50990.1"/>
    </source>
</evidence>
<protein>
    <submittedName>
        <fullName evidence="2">Uncharacterized protein</fullName>
    </submittedName>
</protein>
<accession>A0A1B6FLD7</accession>
<feature type="chain" id="PRO_5008582928" evidence="1">
    <location>
        <begin position="26"/>
        <end position="144"/>
    </location>
</feature>
<sequence length="144" mass="15920">MLVGATTVYGVLLLSLLTCLTLTSGAPGSTLDQVQEWTNNVDAPLDLHPRPTETPISLKSLIKSLFRFNLLRKTEIEEPPNSGLLTNTGTTHERTSSIEVELNPSITPPLVDDTPELWHIPVNQEGDKSHKFTHSFRFGYGAFH</sequence>
<feature type="signal peptide" evidence="1">
    <location>
        <begin position="1"/>
        <end position="25"/>
    </location>
</feature>
<organism evidence="2">
    <name type="scientific">Cuerna arida</name>
    <dbReference type="NCBI Taxonomy" id="1464854"/>
    <lineage>
        <taxon>Eukaryota</taxon>
        <taxon>Metazoa</taxon>
        <taxon>Ecdysozoa</taxon>
        <taxon>Arthropoda</taxon>
        <taxon>Hexapoda</taxon>
        <taxon>Insecta</taxon>
        <taxon>Pterygota</taxon>
        <taxon>Neoptera</taxon>
        <taxon>Paraneoptera</taxon>
        <taxon>Hemiptera</taxon>
        <taxon>Auchenorrhyncha</taxon>
        <taxon>Membracoidea</taxon>
        <taxon>Cicadellidae</taxon>
        <taxon>Cicadellinae</taxon>
        <taxon>Proconiini</taxon>
        <taxon>Cuerna</taxon>
    </lineage>
</organism>
<evidence type="ECO:0000256" key="1">
    <source>
        <dbReference type="SAM" id="SignalP"/>
    </source>
</evidence>
<gene>
    <name evidence="2" type="ORF">g.30909</name>
</gene>